<evidence type="ECO:0000313" key="2">
    <source>
        <dbReference type="Proteomes" id="UP000770661"/>
    </source>
</evidence>
<dbReference type="Proteomes" id="UP000770661">
    <property type="component" value="Unassembled WGS sequence"/>
</dbReference>
<organism evidence="1 2">
    <name type="scientific">Chionoecetes opilio</name>
    <name type="common">Atlantic snow crab</name>
    <name type="synonym">Cancer opilio</name>
    <dbReference type="NCBI Taxonomy" id="41210"/>
    <lineage>
        <taxon>Eukaryota</taxon>
        <taxon>Metazoa</taxon>
        <taxon>Ecdysozoa</taxon>
        <taxon>Arthropoda</taxon>
        <taxon>Crustacea</taxon>
        <taxon>Multicrustacea</taxon>
        <taxon>Malacostraca</taxon>
        <taxon>Eumalacostraca</taxon>
        <taxon>Eucarida</taxon>
        <taxon>Decapoda</taxon>
        <taxon>Pleocyemata</taxon>
        <taxon>Brachyura</taxon>
        <taxon>Eubrachyura</taxon>
        <taxon>Majoidea</taxon>
        <taxon>Majidae</taxon>
        <taxon>Chionoecetes</taxon>
    </lineage>
</organism>
<name>A0A8J4XL30_CHIOP</name>
<dbReference type="AlphaFoldDB" id="A0A8J4XL30"/>
<reference evidence="1" key="1">
    <citation type="submission" date="2020-07" db="EMBL/GenBank/DDBJ databases">
        <title>The High-quality genome of the commercially important snow crab, Chionoecetes opilio.</title>
        <authorList>
            <person name="Jeong J.-H."/>
            <person name="Ryu S."/>
        </authorList>
    </citation>
    <scope>NUCLEOTIDE SEQUENCE</scope>
    <source>
        <strain evidence="1">MADBK_172401_WGS</strain>
        <tissue evidence="1">Digestive gland</tissue>
    </source>
</reference>
<proteinExistence type="predicted"/>
<dbReference type="EMBL" id="JACEEZ010025266">
    <property type="protein sequence ID" value="KAG0702593.1"/>
    <property type="molecule type" value="Genomic_DNA"/>
</dbReference>
<evidence type="ECO:0000313" key="1">
    <source>
        <dbReference type="EMBL" id="KAG0702593.1"/>
    </source>
</evidence>
<accession>A0A8J4XL30</accession>
<sequence length="173" mass="18774">MGDMEQLANLIVQQTAFSAQREERMVAMMERLLSPGGAGAASSDHRPATNDAPARLPAAATPFLTSSASLRDFDAWKMKFDGYMLLTRADNLPPKEQRAILLSLLDEDWTRVIRYALPVAEDTCKGGRNGNGGASQDAKERLGGLARVLLPGTGGRGDLRRLPLLLERNSLLL</sequence>
<keyword evidence="2" id="KW-1185">Reference proteome</keyword>
<gene>
    <name evidence="1" type="ORF">GWK47_025078</name>
</gene>
<comment type="caution">
    <text evidence="1">The sequence shown here is derived from an EMBL/GenBank/DDBJ whole genome shotgun (WGS) entry which is preliminary data.</text>
</comment>
<protein>
    <submittedName>
        <fullName evidence="1">Uncharacterized protein</fullName>
    </submittedName>
</protein>